<gene>
    <name evidence="3" type="ORF">MM415A00476_0016</name>
    <name evidence="2" type="ORF">MM415B00342_0025</name>
</gene>
<protein>
    <submittedName>
        <fullName evidence="2">Uncharacterized protein</fullName>
    </submittedName>
</protein>
<proteinExistence type="predicted"/>
<accession>A0A6M3J9U0</accession>
<dbReference type="AlphaFoldDB" id="A0A6M3J9U0"/>
<keyword evidence="1" id="KW-0472">Membrane</keyword>
<dbReference type="EMBL" id="MT141557">
    <property type="protein sequence ID" value="QJA66563.1"/>
    <property type="molecule type" value="Genomic_DNA"/>
</dbReference>
<sequence length="56" mass="5945">MSIREIISEIEGRMILAGAIVVGSFIGLYMGVLTASELIALLATDGILLKILEKPT</sequence>
<reference evidence="2" key="1">
    <citation type="submission" date="2020-03" db="EMBL/GenBank/DDBJ databases">
        <title>The deep terrestrial virosphere.</title>
        <authorList>
            <person name="Holmfeldt K."/>
            <person name="Nilsson E."/>
            <person name="Simone D."/>
            <person name="Lopez-Fernandez M."/>
            <person name="Wu X."/>
            <person name="de Brujin I."/>
            <person name="Lundin D."/>
            <person name="Andersson A."/>
            <person name="Bertilsson S."/>
            <person name="Dopson M."/>
        </authorList>
    </citation>
    <scope>NUCLEOTIDE SEQUENCE</scope>
    <source>
        <strain evidence="3">MM415A00476</strain>
        <strain evidence="2">MM415B00342</strain>
    </source>
</reference>
<dbReference type="EMBL" id="MT142473">
    <property type="protein sequence ID" value="QJA81884.1"/>
    <property type="molecule type" value="Genomic_DNA"/>
</dbReference>
<name>A0A6M3J9U0_9ZZZZ</name>
<evidence type="ECO:0000313" key="2">
    <source>
        <dbReference type="EMBL" id="QJA66563.1"/>
    </source>
</evidence>
<evidence type="ECO:0000313" key="3">
    <source>
        <dbReference type="EMBL" id="QJA81884.1"/>
    </source>
</evidence>
<evidence type="ECO:0000256" key="1">
    <source>
        <dbReference type="SAM" id="Phobius"/>
    </source>
</evidence>
<organism evidence="2">
    <name type="scientific">viral metagenome</name>
    <dbReference type="NCBI Taxonomy" id="1070528"/>
    <lineage>
        <taxon>unclassified sequences</taxon>
        <taxon>metagenomes</taxon>
        <taxon>organismal metagenomes</taxon>
    </lineage>
</organism>
<keyword evidence="1" id="KW-0812">Transmembrane</keyword>
<keyword evidence="1" id="KW-1133">Transmembrane helix</keyword>
<feature type="transmembrane region" description="Helical" evidence="1">
    <location>
        <begin position="12"/>
        <end position="32"/>
    </location>
</feature>